<evidence type="ECO:0000256" key="5">
    <source>
        <dbReference type="ARBA" id="ARBA00022842"/>
    </source>
</evidence>
<dbReference type="OrthoDB" id="517356at2"/>
<dbReference type="EC" id="2.7.8.7" evidence="10"/>
<feature type="domain" description="4'-phosphopantetheinyl transferase" evidence="11">
    <location>
        <begin position="4"/>
        <end position="121"/>
    </location>
</feature>
<feature type="binding site" evidence="10">
    <location>
        <position position="8"/>
    </location>
    <ligand>
        <name>Mg(2+)</name>
        <dbReference type="ChEBI" id="CHEBI:18420"/>
    </ligand>
</feature>
<evidence type="ECO:0000313" key="12">
    <source>
        <dbReference type="EMBL" id="SEI69038.1"/>
    </source>
</evidence>
<keyword evidence="5 10" id="KW-0460">Magnesium</keyword>
<evidence type="ECO:0000256" key="3">
    <source>
        <dbReference type="ARBA" id="ARBA00022723"/>
    </source>
</evidence>
<feature type="binding site" evidence="10">
    <location>
        <position position="58"/>
    </location>
    <ligand>
        <name>Mg(2+)</name>
        <dbReference type="ChEBI" id="CHEBI:18420"/>
    </ligand>
</feature>
<dbReference type="AlphaFoldDB" id="A0A1H6SM55"/>
<evidence type="ECO:0000256" key="1">
    <source>
        <dbReference type="ARBA" id="ARBA00022516"/>
    </source>
</evidence>
<dbReference type="SUPFAM" id="SSF56214">
    <property type="entry name" value="4'-phosphopantetheinyl transferase"/>
    <property type="match status" value="1"/>
</dbReference>
<evidence type="ECO:0000256" key="9">
    <source>
        <dbReference type="ARBA" id="ARBA00054726"/>
    </source>
</evidence>
<keyword evidence="4 10" id="KW-0276">Fatty acid metabolism</keyword>
<dbReference type="GO" id="GO:0008897">
    <property type="term" value="F:holo-[acyl-carrier-protein] synthase activity"/>
    <property type="evidence" value="ECO:0007669"/>
    <property type="project" value="UniProtKB-UniRule"/>
</dbReference>
<keyword evidence="3 10" id="KW-0479">Metal-binding</keyword>
<dbReference type="Proteomes" id="UP000242999">
    <property type="component" value="Unassembled WGS sequence"/>
</dbReference>
<evidence type="ECO:0000313" key="13">
    <source>
        <dbReference type="Proteomes" id="UP000242999"/>
    </source>
</evidence>
<dbReference type="GO" id="GO:0006633">
    <property type="term" value="P:fatty acid biosynthetic process"/>
    <property type="evidence" value="ECO:0007669"/>
    <property type="project" value="UniProtKB-UniRule"/>
</dbReference>
<dbReference type="InterPro" id="IPR004568">
    <property type="entry name" value="Ppantetheine-prot_Trfase_dom"/>
</dbReference>
<comment type="function">
    <text evidence="10">Transfers the 4'-phosphopantetheine moiety from coenzyme A to a Ser of acyl-carrier-protein.</text>
</comment>
<dbReference type="HAMAP" id="MF_00101">
    <property type="entry name" value="AcpS"/>
    <property type="match status" value="1"/>
</dbReference>
<proteinExistence type="inferred from homology"/>
<keyword evidence="6 10" id="KW-0443">Lipid metabolism</keyword>
<name>A0A1H6SM55_9GAMM</name>
<dbReference type="FunFam" id="3.90.470.20:FF:000001">
    <property type="entry name" value="Holo-[acyl-carrier-protein] synthase"/>
    <property type="match status" value="1"/>
</dbReference>
<evidence type="ECO:0000256" key="4">
    <source>
        <dbReference type="ARBA" id="ARBA00022832"/>
    </source>
</evidence>
<evidence type="ECO:0000259" key="11">
    <source>
        <dbReference type="Pfam" id="PF01648"/>
    </source>
</evidence>
<dbReference type="GO" id="GO:0005737">
    <property type="term" value="C:cytoplasm"/>
    <property type="evidence" value="ECO:0007669"/>
    <property type="project" value="UniProtKB-SubCell"/>
</dbReference>
<keyword evidence="7 10" id="KW-0275">Fatty acid biosynthesis</keyword>
<dbReference type="NCBIfam" id="TIGR00556">
    <property type="entry name" value="pantethn_trn"/>
    <property type="match status" value="1"/>
</dbReference>
<evidence type="ECO:0000256" key="8">
    <source>
        <dbReference type="ARBA" id="ARBA00050875"/>
    </source>
</evidence>
<keyword evidence="2 10" id="KW-0808">Transferase</keyword>
<sequence length="126" mass="13693">MILGLGNDLADIRRFQALLDQHGLKITRRILAEPELAAWPASAHIQAAFLAKRFAAKEAAAKALGTGFRYGMSLRHIFVTSDSLGAPQLHMVQAAAQRAQDLGVQHMHLALTDDGHYALATVILEK</sequence>
<evidence type="ECO:0000256" key="2">
    <source>
        <dbReference type="ARBA" id="ARBA00022679"/>
    </source>
</evidence>
<evidence type="ECO:0000256" key="7">
    <source>
        <dbReference type="ARBA" id="ARBA00023160"/>
    </source>
</evidence>
<comment type="subcellular location">
    <subcellularLocation>
        <location evidence="10">Cytoplasm</location>
    </subcellularLocation>
</comment>
<dbReference type="InterPro" id="IPR008278">
    <property type="entry name" value="4-PPantetheinyl_Trfase_dom"/>
</dbReference>
<dbReference type="Gene3D" id="3.90.470.20">
    <property type="entry name" value="4'-phosphopantetheinyl transferase domain"/>
    <property type="match status" value="1"/>
</dbReference>
<protein>
    <recommendedName>
        <fullName evidence="10">Holo-[acyl-carrier-protein] synthase</fullName>
        <shortName evidence="10">Holo-ACP synthase</shortName>
        <ecNumber evidence="10">2.7.8.7</ecNumber>
    </recommendedName>
    <alternativeName>
        <fullName evidence="10">4'-phosphopantetheinyl transferase AcpS</fullName>
    </alternativeName>
</protein>
<dbReference type="STRING" id="64971.SAMN05421831_107129"/>
<keyword evidence="13" id="KW-1185">Reference proteome</keyword>
<dbReference type="NCBIfam" id="TIGR00516">
    <property type="entry name" value="acpS"/>
    <property type="match status" value="1"/>
</dbReference>
<dbReference type="GO" id="GO:0000287">
    <property type="term" value="F:magnesium ion binding"/>
    <property type="evidence" value="ECO:0007669"/>
    <property type="project" value="UniProtKB-UniRule"/>
</dbReference>
<evidence type="ECO:0000256" key="6">
    <source>
        <dbReference type="ARBA" id="ARBA00023098"/>
    </source>
</evidence>
<comment type="catalytic activity">
    <reaction evidence="8 10">
        <text>apo-[ACP] + CoA = holo-[ACP] + adenosine 3',5'-bisphosphate + H(+)</text>
        <dbReference type="Rhea" id="RHEA:12068"/>
        <dbReference type="Rhea" id="RHEA-COMP:9685"/>
        <dbReference type="Rhea" id="RHEA-COMP:9690"/>
        <dbReference type="ChEBI" id="CHEBI:15378"/>
        <dbReference type="ChEBI" id="CHEBI:29999"/>
        <dbReference type="ChEBI" id="CHEBI:57287"/>
        <dbReference type="ChEBI" id="CHEBI:58343"/>
        <dbReference type="ChEBI" id="CHEBI:64479"/>
        <dbReference type="EC" id="2.7.8.7"/>
    </reaction>
</comment>
<reference evidence="13" key="1">
    <citation type="submission" date="2016-10" db="EMBL/GenBank/DDBJ databases">
        <authorList>
            <person name="Varghese N."/>
            <person name="Submissions S."/>
        </authorList>
    </citation>
    <scope>NUCLEOTIDE SEQUENCE [LARGE SCALE GENOMIC DNA]</scope>
    <source>
        <strain evidence="13">DSM 7165</strain>
    </source>
</reference>
<comment type="function">
    <text evidence="9">Transfers the 4'-phosphopantetheine moiety from coenzyme A to the 'Ser-36' of acyl-carrier-protein.</text>
</comment>
<accession>A0A1H6SM55</accession>
<dbReference type="EMBL" id="FNYH01000007">
    <property type="protein sequence ID" value="SEI69038.1"/>
    <property type="molecule type" value="Genomic_DNA"/>
</dbReference>
<organism evidence="12 13">
    <name type="scientific">Allopseudospirillum japonicum</name>
    <dbReference type="NCBI Taxonomy" id="64971"/>
    <lineage>
        <taxon>Bacteria</taxon>
        <taxon>Pseudomonadati</taxon>
        <taxon>Pseudomonadota</taxon>
        <taxon>Gammaproteobacteria</taxon>
        <taxon>Oceanospirillales</taxon>
        <taxon>Oceanospirillaceae</taxon>
        <taxon>Allopseudospirillum</taxon>
    </lineage>
</organism>
<dbReference type="InterPro" id="IPR002582">
    <property type="entry name" value="ACPS"/>
</dbReference>
<keyword evidence="1 10" id="KW-0444">Lipid biosynthesis</keyword>
<dbReference type="InterPro" id="IPR037143">
    <property type="entry name" value="4-PPantetheinyl_Trfase_dom_sf"/>
</dbReference>
<dbReference type="Pfam" id="PF01648">
    <property type="entry name" value="ACPS"/>
    <property type="match status" value="1"/>
</dbReference>
<keyword evidence="10" id="KW-0963">Cytoplasm</keyword>
<comment type="similarity">
    <text evidence="10">Belongs to the P-Pant transferase superfamily. AcpS family.</text>
</comment>
<comment type="cofactor">
    <cofactor evidence="10">
        <name>Mg(2+)</name>
        <dbReference type="ChEBI" id="CHEBI:18420"/>
    </cofactor>
</comment>
<gene>
    <name evidence="10" type="primary">acpS</name>
    <name evidence="12" type="ORF">SAMN05421831_107129</name>
</gene>
<evidence type="ECO:0000256" key="10">
    <source>
        <dbReference type="HAMAP-Rule" id="MF_00101"/>
    </source>
</evidence>